<dbReference type="InterPro" id="IPR052340">
    <property type="entry name" value="RNase_Y/CdgJ"/>
</dbReference>
<dbReference type="PANTHER" id="PTHR33525:SF6">
    <property type="entry name" value="HDOD DOMAIN-CONTAINING PROTEIN"/>
    <property type="match status" value="1"/>
</dbReference>
<evidence type="ECO:0000313" key="3">
    <source>
        <dbReference type="EMBL" id="NMQ05243.1"/>
    </source>
</evidence>
<comment type="caution">
    <text evidence="3">The sequence shown here is derived from an EMBL/GenBank/DDBJ whole genome shotgun (WGS) entry which is preliminary data.</text>
</comment>
<keyword evidence="4" id="KW-1185">Reference proteome</keyword>
<evidence type="ECO:0000313" key="4">
    <source>
        <dbReference type="Proteomes" id="UP000886469"/>
    </source>
</evidence>
<feature type="region of interest" description="Disordered" evidence="1">
    <location>
        <begin position="224"/>
        <end position="257"/>
    </location>
</feature>
<evidence type="ECO:0000259" key="2">
    <source>
        <dbReference type="PROSITE" id="PS51833"/>
    </source>
</evidence>
<name>A0ABX1T6J8_9PROT</name>
<dbReference type="Gene3D" id="1.10.3210.10">
    <property type="entry name" value="Hypothetical protein af1432"/>
    <property type="match status" value="1"/>
</dbReference>
<dbReference type="PANTHER" id="PTHR33525">
    <property type="match status" value="1"/>
</dbReference>
<dbReference type="EMBL" id="SPMX01000018">
    <property type="protein sequence ID" value="NMQ05243.1"/>
    <property type="molecule type" value="Genomic_DNA"/>
</dbReference>
<dbReference type="Pfam" id="PF08668">
    <property type="entry name" value="HDOD"/>
    <property type="match status" value="1"/>
</dbReference>
<gene>
    <name evidence="3" type="ORF">E4Q08_08155</name>
</gene>
<evidence type="ECO:0000256" key="1">
    <source>
        <dbReference type="SAM" id="MobiDB-lite"/>
    </source>
</evidence>
<reference evidence="3" key="1">
    <citation type="submission" date="2019-03" db="EMBL/GenBank/DDBJ databases">
        <title>Metabolic reconstructions from genomes of highly enriched 'Candidatus Accumulibacter' and 'Candidatus Competibacter' bioreactor populations.</title>
        <authorList>
            <person name="Annavajhala M.K."/>
            <person name="Welles L."/>
            <person name="Abbas B."/>
            <person name="Sorokin D."/>
            <person name="Park H."/>
            <person name="Van Loosdrecht M."/>
            <person name="Chandran K."/>
        </authorList>
    </citation>
    <scope>NUCLEOTIDE SEQUENCE</scope>
    <source>
        <strain evidence="3">SBR_L</strain>
    </source>
</reference>
<dbReference type="Proteomes" id="UP000886469">
    <property type="component" value="Unassembled WGS sequence"/>
</dbReference>
<dbReference type="PROSITE" id="PS51833">
    <property type="entry name" value="HDOD"/>
    <property type="match status" value="1"/>
</dbReference>
<feature type="domain" description="HDOD" evidence="2">
    <location>
        <begin position="99"/>
        <end position="257"/>
    </location>
</feature>
<protein>
    <submittedName>
        <fullName evidence="3">HDOD domain-containing protein</fullName>
    </submittedName>
</protein>
<proteinExistence type="predicted"/>
<accession>A0ABX1T6J8</accession>
<dbReference type="SUPFAM" id="SSF109604">
    <property type="entry name" value="HD-domain/PDEase-like"/>
    <property type="match status" value="1"/>
</dbReference>
<dbReference type="InterPro" id="IPR013976">
    <property type="entry name" value="HDOD"/>
</dbReference>
<sequence length="257" mass="27768">MLRWQRDGGKLWRVEMGEQIGHGEGFPDKAALIITGALCWLRLCRNANGGGRHRCVALLSTAEWSTLLIHQKCTCSEKEKMAKLIPAEMIEKTLKGIVIPARPQALLHLQNELKKDDPAPRVIVRLISGDVGLSAAVLQTVNSPFFGLSRKISSVAQAVSLLGMKAAAQIVTGLGVEGCRGGQGTVAGTFLGQRRKSCRHCQLHRIDHPQGASRRRLLLRTVPRRGHSDPDAEIPGLPADAGAGGQGQQPAIDRRGR</sequence>
<organism evidence="3 4">
    <name type="scientific">Candidatus Accumulibacter contiguus</name>
    <dbReference type="NCBI Taxonomy" id="2954381"/>
    <lineage>
        <taxon>Bacteria</taxon>
        <taxon>Pseudomonadati</taxon>
        <taxon>Pseudomonadota</taxon>
        <taxon>Betaproteobacteria</taxon>
        <taxon>Candidatus Accumulibacter</taxon>
    </lineage>
</organism>